<evidence type="ECO:0000313" key="1">
    <source>
        <dbReference type="EMBL" id="EDJ5796096.1"/>
    </source>
</evidence>
<name>A0A5U2F0A8_SALER</name>
<gene>
    <name evidence="1" type="ORF">GFE25_25900</name>
</gene>
<accession>A0A5U2F0A8</accession>
<dbReference type="EMBL" id="AAMOTP010000033">
    <property type="protein sequence ID" value="EDJ5796096.1"/>
    <property type="molecule type" value="Genomic_DNA"/>
</dbReference>
<organism evidence="1">
    <name type="scientific">Salmonella enterica</name>
    <name type="common">Salmonella choleraesuis</name>
    <dbReference type="NCBI Taxonomy" id="28901"/>
    <lineage>
        <taxon>Bacteria</taxon>
        <taxon>Pseudomonadati</taxon>
        <taxon>Pseudomonadota</taxon>
        <taxon>Gammaproteobacteria</taxon>
        <taxon>Enterobacterales</taxon>
        <taxon>Enterobacteriaceae</taxon>
        <taxon>Salmonella</taxon>
    </lineage>
</organism>
<protein>
    <submittedName>
        <fullName evidence="1">Uncharacterized protein</fullName>
    </submittedName>
</protein>
<comment type="caution">
    <text evidence="1">The sequence shown here is derived from an EMBL/GenBank/DDBJ whole genome shotgun (WGS) entry which is preliminary data.</text>
</comment>
<sequence length="114" mass="12551">MANSISTTHIIFLFDFKNNKLKYLYIQTLVLCTGKNYTASFTLSTQGAFVFVIKVKKMLLSLPAVPGMDFKSCNLLILLSEQEPDLVLTNPHAGPGCTVMGKKTGIKILPGYPH</sequence>
<reference evidence="1" key="1">
    <citation type="submission" date="2019-10" db="EMBL/GenBank/DDBJ databases">
        <authorList>
            <consortium name="PulseNet: The National Subtyping Network for Foodborne Disease Surveillance"/>
            <person name="Tarr C.L."/>
            <person name="Trees E."/>
            <person name="Katz L.S."/>
            <person name="Carleton-Romer H.A."/>
            <person name="Stroika S."/>
            <person name="Kucerova Z."/>
            <person name="Roache K.F."/>
            <person name="Sabol A.L."/>
            <person name="Besser J."/>
            <person name="Gerner-Smidt P."/>
        </authorList>
    </citation>
    <scope>NUCLEOTIDE SEQUENCE</scope>
    <source>
        <strain evidence="1">PNUSAS111760</strain>
    </source>
</reference>
<proteinExistence type="predicted"/>
<dbReference type="AlphaFoldDB" id="A0A5U2F0A8"/>